<dbReference type="Pfam" id="PF11855">
    <property type="entry name" value="DUF3375"/>
    <property type="match status" value="1"/>
</dbReference>
<accession>A0ABN0UDQ2</accession>
<comment type="caution">
    <text evidence="1">The sequence shown here is derived from an EMBL/GenBank/DDBJ whole genome shotgun (WGS) entry which is preliminary data.</text>
</comment>
<protein>
    <submittedName>
        <fullName evidence="1">Uncharacterized protein</fullName>
    </submittedName>
</protein>
<dbReference type="InterPro" id="IPR021804">
    <property type="entry name" value="DUF3375"/>
</dbReference>
<gene>
    <name evidence="1" type="ORF">GCM10010492_53630</name>
</gene>
<evidence type="ECO:0000313" key="2">
    <source>
        <dbReference type="Proteomes" id="UP001500416"/>
    </source>
</evidence>
<name>A0ABN0UDQ2_9PSEU</name>
<reference evidence="1 2" key="1">
    <citation type="journal article" date="2019" name="Int. J. Syst. Evol. Microbiol.">
        <title>The Global Catalogue of Microorganisms (GCM) 10K type strain sequencing project: providing services to taxonomists for standard genome sequencing and annotation.</title>
        <authorList>
            <consortium name="The Broad Institute Genomics Platform"/>
            <consortium name="The Broad Institute Genome Sequencing Center for Infectious Disease"/>
            <person name="Wu L."/>
            <person name="Ma J."/>
        </authorList>
    </citation>
    <scope>NUCLEOTIDE SEQUENCE [LARGE SCALE GENOMIC DNA]</scope>
    <source>
        <strain evidence="1 2">JCM 3380</strain>
    </source>
</reference>
<dbReference type="Proteomes" id="UP001500416">
    <property type="component" value="Unassembled WGS sequence"/>
</dbReference>
<proteinExistence type="predicted"/>
<organism evidence="1 2">
    <name type="scientific">Saccharothrix mutabilis subsp. mutabilis</name>
    <dbReference type="NCBI Taxonomy" id="66855"/>
    <lineage>
        <taxon>Bacteria</taxon>
        <taxon>Bacillati</taxon>
        <taxon>Actinomycetota</taxon>
        <taxon>Actinomycetes</taxon>
        <taxon>Pseudonocardiales</taxon>
        <taxon>Pseudonocardiaceae</taxon>
        <taxon>Saccharothrix</taxon>
    </lineage>
</organism>
<evidence type="ECO:0000313" key="1">
    <source>
        <dbReference type="EMBL" id="GAA0247263.1"/>
    </source>
</evidence>
<dbReference type="EMBL" id="BAAABU010000015">
    <property type="protein sequence ID" value="GAA0247263.1"/>
    <property type="molecule type" value="Genomic_DNA"/>
</dbReference>
<keyword evidence="2" id="KW-1185">Reference proteome</keyword>
<sequence>MLGDRNSITASDQGRTFQAFFDFLLSPDRQAEFVDLLDRVQRLDAIGEPDRRLLHVHHSWLEAGERAQATVRLLSEQLRRFLDDQVWLENRRVMDILREIETTAVALRDVVDPDVTCWIDGTAPVVVLPMERPLYSPIDKVPLDSDDIVEADDELDPTALFDQVFIDEEALCRKVRAELSRSRQVGLVEVVGRYPLEQGLAELIAYLSLEDPAFHVVFDESTHEHVEWLDGAEIARRARIPRVTYTRSDTNPEVS</sequence>